<dbReference type="SUPFAM" id="SSF46894">
    <property type="entry name" value="C-terminal effector domain of the bipartite response regulators"/>
    <property type="match status" value="1"/>
</dbReference>
<dbReference type="SUPFAM" id="SSF52172">
    <property type="entry name" value="CheY-like"/>
    <property type="match status" value="1"/>
</dbReference>
<dbReference type="InterPro" id="IPR011006">
    <property type="entry name" value="CheY-like_superfamily"/>
</dbReference>
<keyword evidence="3" id="KW-0804">Transcription</keyword>
<dbReference type="InterPro" id="IPR000792">
    <property type="entry name" value="Tscrpt_reg_LuxR_C"/>
</dbReference>
<dbReference type="GO" id="GO:0006355">
    <property type="term" value="P:regulation of DNA-templated transcription"/>
    <property type="evidence" value="ECO:0007669"/>
    <property type="project" value="InterPro"/>
</dbReference>
<dbReference type="CDD" id="cd06170">
    <property type="entry name" value="LuxR_C_like"/>
    <property type="match status" value="1"/>
</dbReference>
<evidence type="ECO:0000256" key="1">
    <source>
        <dbReference type="ARBA" id="ARBA00023015"/>
    </source>
</evidence>
<evidence type="ECO:0000256" key="3">
    <source>
        <dbReference type="ARBA" id="ARBA00023163"/>
    </source>
</evidence>
<feature type="domain" description="Response regulatory" evidence="6">
    <location>
        <begin position="2"/>
        <end position="122"/>
    </location>
</feature>
<organism evidence="7 8">
    <name type="scientific">Streptomyces resistomycificus</name>
    <dbReference type="NCBI Taxonomy" id="67356"/>
    <lineage>
        <taxon>Bacteria</taxon>
        <taxon>Bacillati</taxon>
        <taxon>Actinomycetota</taxon>
        <taxon>Actinomycetes</taxon>
        <taxon>Kitasatosporales</taxon>
        <taxon>Streptomycetaceae</taxon>
        <taxon>Streptomyces</taxon>
        <taxon>Streptomyces aurantiacus group</taxon>
    </lineage>
</organism>
<dbReference type="PRINTS" id="PR00038">
    <property type="entry name" value="HTHLUXR"/>
</dbReference>
<dbReference type="PROSITE" id="PS00622">
    <property type="entry name" value="HTH_LUXR_1"/>
    <property type="match status" value="1"/>
</dbReference>
<dbReference type="PATRIC" id="fig|67356.5.peg.5674"/>
<name>A0A0L8L376_9ACTN</name>
<accession>A0A0L8L376</accession>
<dbReference type="PANTHER" id="PTHR43214">
    <property type="entry name" value="TWO-COMPONENT RESPONSE REGULATOR"/>
    <property type="match status" value="1"/>
</dbReference>
<dbReference type="Pfam" id="PF00196">
    <property type="entry name" value="GerE"/>
    <property type="match status" value="1"/>
</dbReference>
<dbReference type="InterPro" id="IPR039420">
    <property type="entry name" value="WalR-like"/>
</dbReference>
<comment type="caution">
    <text evidence="4">Lacks conserved residue(s) required for the propagation of feature annotation.</text>
</comment>
<protein>
    <submittedName>
        <fullName evidence="7">LuxR family transcriptional regulator</fullName>
    </submittedName>
</protein>
<evidence type="ECO:0000259" key="5">
    <source>
        <dbReference type="PROSITE" id="PS50043"/>
    </source>
</evidence>
<keyword evidence="8" id="KW-1185">Reference proteome</keyword>
<dbReference type="EMBL" id="LGUS01000182">
    <property type="protein sequence ID" value="KOG32617.1"/>
    <property type="molecule type" value="Genomic_DNA"/>
</dbReference>
<comment type="caution">
    <text evidence="7">The sequence shown here is derived from an EMBL/GenBank/DDBJ whole genome shotgun (WGS) entry which is preliminary data.</text>
</comment>
<feature type="domain" description="HTH luxR-type" evidence="5">
    <location>
        <begin position="156"/>
        <end position="227"/>
    </location>
</feature>
<dbReference type="InterPro" id="IPR036388">
    <property type="entry name" value="WH-like_DNA-bd_sf"/>
</dbReference>
<dbReference type="AlphaFoldDB" id="A0A0L8L376"/>
<dbReference type="Gene3D" id="3.40.50.2300">
    <property type="match status" value="1"/>
</dbReference>
<evidence type="ECO:0000256" key="2">
    <source>
        <dbReference type="ARBA" id="ARBA00023125"/>
    </source>
</evidence>
<dbReference type="SMART" id="SM00421">
    <property type="entry name" value="HTH_LUXR"/>
    <property type="match status" value="1"/>
</dbReference>
<evidence type="ECO:0000313" key="8">
    <source>
        <dbReference type="Proteomes" id="UP000037251"/>
    </source>
</evidence>
<dbReference type="Proteomes" id="UP000037251">
    <property type="component" value="Unassembled WGS sequence"/>
</dbReference>
<evidence type="ECO:0000256" key="4">
    <source>
        <dbReference type="PROSITE-ProRule" id="PRU00169"/>
    </source>
</evidence>
<dbReference type="PROSITE" id="PS50043">
    <property type="entry name" value="HTH_LUXR_2"/>
    <property type="match status" value="1"/>
</dbReference>
<dbReference type="InterPro" id="IPR016032">
    <property type="entry name" value="Sig_transdc_resp-reg_C-effctor"/>
</dbReference>
<proteinExistence type="predicted"/>
<evidence type="ECO:0000313" key="7">
    <source>
        <dbReference type="EMBL" id="KOG32617.1"/>
    </source>
</evidence>
<dbReference type="OrthoDB" id="4164004at2"/>
<dbReference type="eggNOG" id="COG2197">
    <property type="taxonomic scope" value="Bacteria"/>
</dbReference>
<dbReference type="Gene3D" id="1.10.10.10">
    <property type="entry name" value="Winged helix-like DNA-binding domain superfamily/Winged helix DNA-binding domain"/>
    <property type="match status" value="1"/>
</dbReference>
<dbReference type="GO" id="GO:0003677">
    <property type="term" value="F:DNA binding"/>
    <property type="evidence" value="ECO:0007669"/>
    <property type="project" value="UniProtKB-KW"/>
</dbReference>
<keyword evidence="1" id="KW-0805">Transcription regulation</keyword>
<dbReference type="STRING" id="67356.AQJ84_39575"/>
<dbReference type="GO" id="GO:0000160">
    <property type="term" value="P:phosphorelay signal transduction system"/>
    <property type="evidence" value="ECO:0007669"/>
    <property type="project" value="InterPro"/>
</dbReference>
<dbReference type="RefSeq" id="WP_030038867.1">
    <property type="nucleotide sequence ID" value="NZ_KQ949009.1"/>
</dbReference>
<sequence>MRLVVAEGSAILRAGLAHVLEAQGHQLAPPVHDARMLPALVDVHRPDVLIVNARLAPAAGDAGVAAAVQVRRQYPDVGVLLFSASAEPGHLARLFAGEGAGLGYLLQDRMTDCESLLDALGRVAAGGTVVDPRMVRALAAATAHEHREGHEGHGGRGGGLEALSERESQVLALMAQGRTNSAIAQRLVVSQGTVEKRLAAVFDKLGIAAGPGDNRRVLAVLRYLSAGKAPAAVPGARQPTPYRLPSAA</sequence>
<dbReference type="InterPro" id="IPR001789">
    <property type="entry name" value="Sig_transdc_resp-reg_receiver"/>
</dbReference>
<dbReference type="PANTHER" id="PTHR43214:SF24">
    <property type="entry name" value="TRANSCRIPTIONAL REGULATORY PROTEIN NARL-RELATED"/>
    <property type="match status" value="1"/>
</dbReference>
<keyword evidence="2" id="KW-0238">DNA-binding</keyword>
<dbReference type="PROSITE" id="PS50110">
    <property type="entry name" value="RESPONSE_REGULATORY"/>
    <property type="match status" value="1"/>
</dbReference>
<gene>
    <name evidence="7" type="ORF">ADK37_26480</name>
</gene>
<evidence type="ECO:0000259" key="6">
    <source>
        <dbReference type="PROSITE" id="PS50110"/>
    </source>
</evidence>
<reference evidence="8" key="1">
    <citation type="submission" date="2015-07" db="EMBL/GenBank/DDBJ databases">
        <authorList>
            <person name="Ju K.-S."/>
            <person name="Doroghazi J.R."/>
            <person name="Metcalf W.W."/>
        </authorList>
    </citation>
    <scope>NUCLEOTIDE SEQUENCE [LARGE SCALE GENOMIC DNA]</scope>
    <source>
        <strain evidence="8">NRRL 2290</strain>
    </source>
</reference>